<dbReference type="EMBL" id="JAANIB010007316">
    <property type="protein sequence ID" value="KAG5326502.1"/>
    <property type="molecule type" value="Genomic_DNA"/>
</dbReference>
<evidence type="ECO:0000256" key="4">
    <source>
        <dbReference type="ARBA" id="ARBA00023273"/>
    </source>
</evidence>
<dbReference type="Pfam" id="PF00400">
    <property type="entry name" value="WD40"/>
    <property type="match status" value="2"/>
</dbReference>
<dbReference type="InterPro" id="IPR001680">
    <property type="entry name" value="WD40_rpt"/>
</dbReference>
<evidence type="ECO:0000256" key="2">
    <source>
        <dbReference type="ARBA" id="ARBA00022574"/>
    </source>
</evidence>
<dbReference type="GO" id="GO:0031514">
    <property type="term" value="C:motile cilium"/>
    <property type="evidence" value="ECO:0007669"/>
    <property type="project" value="TreeGrafter"/>
</dbReference>
<dbReference type="SMART" id="SM00320">
    <property type="entry name" value="WD40"/>
    <property type="match status" value="9"/>
</dbReference>
<feature type="non-terminal residue" evidence="6">
    <location>
        <position position="1"/>
    </location>
</feature>
<proteinExistence type="predicted"/>
<gene>
    <name evidence="6" type="primary">Wdr66</name>
    <name evidence="6" type="ORF">G6Z77_0001221</name>
</gene>
<name>A0A836FK51_9HYME</name>
<evidence type="ECO:0000256" key="5">
    <source>
        <dbReference type="ARBA" id="ARBA00040994"/>
    </source>
</evidence>
<dbReference type="PANTHER" id="PTHR13720:SF13">
    <property type="entry name" value="CILIA- AND FLAGELLA-ASSOCIATED PROTEIN 251"/>
    <property type="match status" value="1"/>
</dbReference>
<dbReference type="InterPro" id="IPR050630">
    <property type="entry name" value="WD_repeat_EMAP"/>
</dbReference>
<protein>
    <recommendedName>
        <fullName evidence="5">Cilia- and flagella-associated protein 251</fullName>
    </recommendedName>
</protein>
<dbReference type="SUPFAM" id="SSF50998">
    <property type="entry name" value="Quinoprotein alcohol dehydrogenase-like"/>
    <property type="match status" value="1"/>
</dbReference>
<keyword evidence="3" id="KW-0677">Repeat</keyword>
<accession>A0A836FK51</accession>
<dbReference type="OrthoDB" id="4899631at2759"/>
<dbReference type="Gene3D" id="1.10.238.10">
    <property type="entry name" value="EF-hand"/>
    <property type="match status" value="1"/>
</dbReference>
<evidence type="ECO:0000256" key="3">
    <source>
        <dbReference type="ARBA" id="ARBA00022737"/>
    </source>
</evidence>
<dbReference type="PANTHER" id="PTHR13720">
    <property type="entry name" value="WD-40 REPEAT PROTEIN"/>
    <property type="match status" value="1"/>
</dbReference>
<dbReference type="InterPro" id="IPR036322">
    <property type="entry name" value="WD40_repeat_dom_sf"/>
</dbReference>
<dbReference type="Proteomes" id="UP000670152">
    <property type="component" value="Unassembled WGS sequence"/>
</dbReference>
<evidence type="ECO:0000313" key="6">
    <source>
        <dbReference type="EMBL" id="KAG5326502.1"/>
    </source>
</evidence>
<keyword evidence="4" id="KW-0966">Cell projection</keyword>
<dbReference type="InterPro" id="IPR011047">
    <property type="entry name" value="Quinoprotein_ADH-like_sf"/>
</dbReference>
<keyword evidence="7" id="KW-1185">Reference proteome</keyword>
<keyword evidence="2" id="KW-0853">WD repeat</keyword>
<sequence>MARYSAIFPSIAGQSQAETTETEDTENIEITVKKKCLEQGFTEVDLRPFTLQWSFGLNPEVPVINLTTENRMLLAYACSHIAIIYNYSSKKMLPLLGHLQIILKNPIRNPVKMLSTSRDGKWLLTADSGKDSVVMIWDTEQGISVCTLFNPHNSEDITIAAISPDAKQVVTVGGGRYQNVHFWLWTYRRDKPDASTSLINITERVKGITFNDECPEQFALTTDYHVLFLTWNGHALSYDCPKVMTKVQHTGVFNASCYVSKVQQVFTASTNGCILVWDNVSCEDKHADNINYKKKKHRKTLNLQKSSITVIIDNEGMLVTGNSNGRVTFYDYQLRLLYWCETCNLDSIRWLSFDLQSNLLAPIFILDIKSKLYFEKKMIKKCLHIEVYLEMNFKLNFCKITVLYKLYNVKTSQYMYKTYYSLYHHILFLSAFALGSPAGIIAIMEIPKQKCYFVSRHPVAIVTCIDSHPESNYMVVGDAQGTIHLYDHEKCVRLTSKNTPPLPNYRPILEKQNIEENIIYVTCPRSHETLKAVTALKFSPRCDMLVCGLENGAIWILHHITLDPIDEIPYKHSSSAINKITFTRCAEYMAYADNALTVVVFKRNNTTVASEYNVWNLIGKYHSHYLPIKDILFGPAASDSDVPRFFSLGEDRELVEYDLAHSGPYPVPGLKILRIDQIEQNAIPLCLAWYPVSSIEKFLMISNSEHNCSTNIRSSVMLPRQFAILTDKVIDNGYMVFATDREIGLQLMPFDGNPYKIVGTTIIGISVSHNKKILFTAGYNDPCVLMWKIELKSVDIMARLGGEGLSPFYCLIKGGKKGWLANEMKALFYYAQILHQGENTTAARIISDTVVVDQISNLMRAIGYFLTDKEIENIMTEICYKRYVETDKLVQEITFEEFVRLYVNHRPVFEICMRHIKEAFRMFVKENSDSIKNPTLTRKQLVDILLGGTVLKTLLKEDESIGEPLTLQEAYTYLKTLMFPKEEMVETQLSLPPKSISFNFRFLPERISYKDFTMDIVGVESLEETMADN</sequence>
<organism evidence="6 7">
    <name type="scientific">Acromyrmex heyeri</name>
    <dbReference type="NCBI Taxonomy" id="230685"/>
    <lineage>
        <taxon>Eukaryota</taxon>
        <taxon>Metazoa</taxon>
        <taxon>Ecdysozoa</taxon>
        <taxon>Arthropoda</taxon>
        <taxon>Hexapoda</taxon>
        <taxon>Insecta</taxon>
        <taxon>Pterygota</taxon>
        <taxon>Neoptera</taxon>
        <taxon>Endopterygota</taxon>
        <taxon>Hymenoptera</taxon>
        <taxon>Apocrita</taxon>
        <taxon>Aculeata</taxon>
        <taxon>Formicoidea</taxon>
        <taxon>Formicidae</taxon>
        <taxon>Myrmicinae</taxon>
        <taxon>Acromyrmex</taxon>
    </lineage>
</organism>
<dbReference type="InterPro" id="IPR011992">
    <property type="entry name" value="EF-hand-dom_pair"/>
</dbReference>
<dbReference type="AlphaFoldDB" id="A0A836FK51"/>
<feature type="non-terminal residue" evidence="6">
    <location>
        <position position="1029"/>
    </location>
</feature>
<comment type="caution">
    <text evidence="6">The sequence shown here is derived from an EMBL/GenBank/DDBJ whole genome shotgun (WGS) entry which is preliminary data.</text>
</comment>
<evidence type="ECO:0000313" key="7">
    <source>
        <dbReference type="Proteomes" id="UP000670152"/>
    </source>
</evidence>
<dbReference type="Gene3D" id="2.130.10.10">
    <property type="entry name" value="YVTN repeat-like/Quinoprotein amine dehydrogenase"/>
    <property type="match status" value="2"/>
</dbReference>
<dbReference type="InterPro" id="IPR015943">
    <property type="entry name" value="WD40/YVTN_repeat-like_dom_sf"/>
</dbReference>
<dbReference type="SUPFAM" id="SSF50978">
    <property type="entry name" value="WD40 repeat-like"/>
    <property type="match status" value="1"/>
</dbReference>
<evidence type="ECO:0000256" key="1">
    <source>
        <dbReference type="ARBA" id="ARBA00004138"/>
    </source>
</evidence>
<reference evidence="6 7" key="1">
    <citation type="submission" date="2020-02" db="EMBL/GenBank/DDBJ databases">
        <title>Relaxed selection underlies rapid genomic changes in the transitions from sociality to social parasitism in ants.</title>
        <authorList>
            <person name="Bi X."/>
        </authorList>
    </citation>
    <scope>NUCLEOTIDE SEQUENCE [LARGE SCALE GENOMIC DNA]</scope>
    <source>
        <strain evidence="6">BGI-DK2014b</strain>
        <tissue evidence="6">Whole body</tissue>
    </source>
</reference>
<comment type="subcellular location">
    <subcellularLocation>
        <location evidence="1">Cell projection</location>
        <location evidence="1">Cilium</location>
    </subcellularLocation>
</comment>
<dbReference type="SUPFAM" id="SSF47473">
    <property type="entry name" value="EF-hand"/>
    <property type="match status" value="1"/>
</dbReference>